<gene>
    <name evidence="1" type="ORF">WICANDRAFT_71234</name>
</gene>
<keyword evidence="2" id="KW-1185">Reference proteome</keyword>
<dbReference type="RefSeq" id="XP_019036508.1">
    <property type="nucleotide sequence ID" value="XM_019184236.1"/>
</dbReference>
<dbReference type="EMBL" id="KV454214">
    <property type="protein sequence ID" value="ODQ57301.1"/>
    <property type="molecule type" value="Genomic_DNA"/>
</dbReference>
<evidence type="ECO:0000313" key="1">
    <source>
        <dbReference type="EMBL" id="ODQ57301.1"/>
    </source>
</evidence>
<dbReference type="GeneID" id="30201482"/>
<name>A0A1E3NVV2_WICAA</name>
<dbReference type="OrthoDB" id="3979210at2759"/>
<evidence type="ECO:0000313" key="2">
    <source>
        <dbReference type="Proteomes" id="UP000094112"/>
    </source>
</evidence>
<accession>A0A1E3NVV2</accession>
<dbReference type="Proteomes" id="UP000094112">
    <property type="component" value="Unassembled WGS sequence"/>
</dbReference>
<reference evidence="1 2" key="1">
    <citation type="journal article" date="2016" name="Proc. Natl. Acad. Sci. U.S.A.">
        <title>Comparative genomics of biotechnologically important yeasts.</title>
        <authorList>
            <person name="Riley R."/>
            <person name="Haridas S."/>
            <person name="Wolfe K.H."/>
            <person name="Lopes M.R."/>
            <person name="Hittinger C.T."/>
            <person name="Goeker M."/>
            <person name="Salamov A.A."/>
            <person name="Wisecaver J.H."/>
            <person name="Long T.M."/>
            <person name="Calvey C.H."/>
            <person name="Aerts A.L."/>
            <person name="Barry K.W."/>
            <person name="Choi C."/>
            <person name="Clum A."/>
            <person name="Coughlan A.Y."/>
            <person name="Deshpande S."/>
            <person name="Douglass A.P."/>
            <person name="Hanson S.J."/>
            <person name="Klenk H.-P."/>
            <person name="LaButti K.M."/>
            <person name="Lapidus A."/>
            <person name="Lindquist E.A."/>
            <person name="Lipzen A.M."/>
            <person name="Meier-Kolthoff J.P."/>
            <person name="Ohm R.A."/>
            <person name="Otillar R.P."/>
            <person name="Pangilinan J.L."/>
            <person name="Peng Y."/>
            <person name="Rokas A."/>
            <person name="Rosa C.A."/>
            <person name="Scheuner C."/>
            <person name="Sibirny A.A."/>
            <person name="Slot J.C."/>
            <person name="Stielow J.B."/>
            <person name="Sun H."/>
            <person name="Kurtzman C.P."/>
            <person name="Blackwell M."/>
            <person name="Grigoriev I.V."/>
            <person name="Jeffries T.W."/>
        </authorList>
    </citation>
    <scope>NUCLEOTIDE SEQUENCE [LARGE SCALE GENOMIC DNA]</scope>
    <source>
        <strain evidence="2">ATCC 58044 / CBS 1984 / NCYC 433 / NRRL Y-366-8</strain>
    </source>
</reference>
<dbReference type="AlphaFoldDB" id="A0A1E3NVV2"/>
<proteinExistence type="predicted"/>
<organism evidence="1 2">
    <name type="scientific">Wickerhamomyces anomalus (strain ATCC 58044 / CBS 1984 / NCYC 433 / NRRL Y-366-8)</name>
    <name type="common">Yeast</name>
    <name type="synonym">Hansenula anomala</name>
    <dbReference type="NCBI Taxonomy" id="683960"/>
    <lineage>
        <taxon>Eukaryota</taxon>
        <taxon>Fungi</taxon>
        <taxon>Dikarya</taxon>
        <taxon>Ascomycota</taxon>
        <taxon>Saccharomycotina</taxon>
        <taxon>Saccharomycetes</taxon>
        <taxon>Phaffomycetales</taxon>
        <taxon>Wickerhamomycetaceae</taxon>
        <taxon>Wickerhamomyces</taxon>
    </lineage>
</organism>
<protein>
    <submittedName>
        <fullName evidence="1">Uncharacterized protein</fullName>
    </submittedName>
</protein>
<sequence>MISKLPVELKLAVLELSPNLRYANTEFYILYNELFKMKTLHLVGDEPLIKISKLLQFFSSTFEFWNGALTKLYRPDLNWVLIYSLLKNRKIFFQKEDFVIQADQNNIEQELDTEYVHLQDVHAFHYHKIVLLPNGNYNFQVALRNLHSSRGLGTTRFQLNYLDESFTAYPPSVINEILPKSQLSVMNLGEFTINNPEDALTEVEIIIEEIGMYPKCDLIFDYLDFKPINCDYLYYTIPGDPFKEYNKFVNKVEKACHLAIDEIWNHPESPDVSPVDSLESFNEIVDQDDDELHSLKKYSKEFYTKCSRSVKMYYPSDQRHFREKKTGKLLDWRVPLLR</sequence>